<sequence>MTVVTGENLENSVVPEAAISNIYCIQLWSPQHKKNMDLLERVQQRAMKTIRGLEHLSYEDRLRESGLFSLKRRGLWGDLIAAFQYLKGPTGKMGRES</sequence>
<keyword evidence="2" id="KW-1185">Reference proteome</keyword>
<evidence type="ECO:0000313" key="1">
    <source>
        <dbReference type="EMBL" id="PKU43848.1"/>
    </source>
</evidence>
<protein>
    <submittedName>
        <fullName evidence="1">Uncharacterized protein</fullName>
    </submittedName>
</protein>
<dbReference type="Proteomes" id="UP000233556">
    <property type="component" value="Unassembled WGS sequence"/>
</dbReference>
<gene>
    <name evidence="1" type="ORF">llap_5844</name>
</gene>
<dbReference type="AlphaFoldDB" id="A0A2I0UCR9"/>
<dbReference type="OrthoDB" id="276744at2759"/>
<name>A0A2I0UCR9_LIMLA</name>
<accession>A0A2I0UCR9</accession>
<organism evidence="1 2">
    <name type="scientific">Limosa lapponica baueri</name>
    <dbReference type="NCBI Taxonomy" id="1758121"/>
    <lineage>
        <taxon>Eukaryota</taxon>
        <taxon>Metazoa</taxon>
        <taxon>Chordata</taxon>
        <taxon>Craniata</taxon>
        <taxon>Vertebrata</taxon>
        <taxon>Euteleostomi</taxon>
        <taxon>Archelosauria</taxon>
        <taxon>Archosauria</taxon>
        <taxon>Dinosauria</taxon>
        <taxon>Saurischia</taxon>
        <taxon>Theropoda</taxon>
        <taxon>Coelurosauria</taxon>
        <taxon>Aves</taxon>
        <taxon>Neognathae</taxon>
        <taxon>Neoaves</taxon>
        <taxon>Charadriiformes</taxon>
        <taxon>Scolopacidae</taxon>
        <taxon>Limosa</taxon>
    </lineage>
</organism>
<reference evidence="2" key="2">
    <citation type="submission" date="2017-12" db="EMBL/GenBank/DDBJ databases">
        <title>Genome sequence of the Bar-tailed Godwit (Limosa lapponica baueri).</title>
        <authorList>
            <person name="Lima N.C.B."/>
            <person name="Parody-Merino A.M."/>
            <person name="Battley P.F."/>
            <person name="Fidler A.E."/>
            <person name="Prosdocimi F."/>
        </authorList>
    </citation>
    <scope>NUCLEOTIDE SEQUENCE [LARGE SCALE GENOMIC DNA]</scope>
</reference>
<dbReference type="EMBL" id="KZ505867">
    <property type="protein sequence ID" value="PKU43848.1"/>
    <property type="molecule type" value="Genomic_DNA"/>
</dbReference>
<proteinExistence type="predicted"/>
<reference evidence="2" key="1">
    <citation type="submission" date="2017-11" db="EMBL/GenBank/DDBJ databases">
        <authorList>
            <person name="Lima N.C."/>
            <person name="Parody-Merino A.M."/>
            <person name="Battley P.F."/>
            <person name="Fidler A.E."/>
            <person name="Prosdocimi F."/>
        </authorList>
    </citation>
    <scope>NUCLEOTIDE SEQUENCE [LARGE SCALE GENOMIC DNA]</scope>
</reference>
<evidence type="ECO:0000313" key="2">
    <source>
        <dbReference type="Proteomes" id="UP000233556"/>
    </source>
</evidence>